<dbReference type="PROSITE" id="PS50181">
    <property type="entry name" value="FBOX"/>
    <property type="match status" value="1"/>
</dbReference>
<accession>A0AAE0X071</accession>
<reference evidence="2" key="1">
    <citation type="journal article" date="2023" name="Mol. Phylogenet. Evol.">
        <title>Genome-scale phylogeny and comparative genomics of the fungal order Sordariales.</title>
        <authorList>
            <person name="Hensen N."/>
            <person name="Bonometti L."/>
            <person name="Westerberg I."/>
            <person name="Brannstrom I.O."/>
            <person name="Guillou S."/>
            <person name="Cros-Aarteil S."/>
            <person name="Calhoun S."/>
            <person name="Haridas S."/>
            <person name="Kuo A."/>
            <person name="Mondo S."/>
            <person name="Pangilinan J."/>
            <person name="Riley R."/>
            <person name="LaButti K."/>
            <person name="Andreopoulos B."/>
            <person name="Lipzen A."/>
            <person name="Chen C."/>
            <person name="Yan M."/>
            <person name="Daum C."/>
            <person name="Ng V."/>
            <person name="Clum A."/>
            <person name="Steindorff A."/>
            <person name="Ohm R.A."/>
            <person name="Martin F."/>
            <person name="Silar P."/>
            <person name="Natvig D.O."/>
            <person name="Lalanne C."/>
            <person name="Gautier V."/>
            <person name="Ament-Velasquez S.L."/>
            <person name="Kruys A."/>
            <person name="Hutchinson M.I."/>
            <person name="Powell A.J."/>
            <person name="Barry K."/>
            <person name="Miller A.N."/>
            <person name="Grigoriev I.V."/>
            <person name="Debuchy R."/>
            <person name="Gladieux P."/>
            <person name="Hiltunen Thoren M."/>
            <person name="Johannesson H."/>
        </authorList>
    </citation>
    <scope>NUCLEOTIDE SEQUENCE</scope>
    <source>
        <strain evidence="2">CBS 314.62</strain>
    </source>
</reference>
<organism evidence="2 3">
    <name type="scientific">Podospora appendiculata</name>
    <dbReference type="NCBI Taxonomy" id="314037"/>
    <lineage>
        <taxon>Eukaryota</taxon>
        <taxon>Fungi</taxon>
        <taxon>Dikarya</taxon>
        <taxon>Ascomycota</taxon>
        <taxon>Pezizomycotina</taxon>
        <taxon>Sordariomycetes</taxon>
        <taxon>Sordariomycetidae</taxon>
        <taxon>Sordariales</taxon>
        <taxon>Podosporaceae</taxon>
        <taxon>Podospora</taxon>
    </lineage>
</organism>
<gene>
    <name evidence="2" type="ORF">B0T22DRAFT_472841</name>
</gene>
<protein>
    <recommendedName>
        <fullName evidence="1">F-box domain-containing protein</fullName>
    </recommendedName>
</protein>
<comment type="caution">
    <text evidence="2">The sequence shown here is derived from an EMBL/GenBank/DDBJ whole genome shotgun (WGS) entry which is preliminary data.</text>
</comment>
<keyword evidence="3" id="KW-1185">Reference proteome</keyword>
<dbReference type="EMBL" id="JAULSO010000006">
    <property type="protein sequence ID" value="KAK3681797.1"/>
    <property type="molecule type" value="Genomic_DNA"/>
</dbReference>
<dbReference type="InterPro" id="IPR036047">
    <property type="entry name" value="F-box-like_dom_sf"/>
</dbReference>
<feature type="domain" description="F-box" evidence="1">
    <location>
        <begin position="4"/>
        <end position="49"/>
    </location>
</feature>
<dbReference type="Pfam" id="PF12937">
    <property type="entry name" value="F-box-like"/>
    <property type="match status" value="1"/>
</dbReference>
<proteinExistence type="predicted"/>
<dbReference type="SUPFAM" id="SSF81383">
    <property type="entry name" value="F-box domain"/>
    <property type="match status" value="1"/>
</dbReference>
<evidence type="ECO:0000259" key="1">
    <source>
        <dbReference type="PROSITE" id="PS50181"/>
    </source>
</evidence>
<dbReference type="InterPro" id="IPR001810">
    <property type="entry name" value="F-box_dom"/>
</dbReference>
<evidence type="ECO:0000313" key="2">
    <source>
        <dbReference type="EMBL" id="KAK3681797.1"/>
    </source>
</evidence>
<evidence type="ECO:0000313" key="3">
    <source>
        <dbReference type="Proteomes" id="UP001270362"/>
    </source>
</evidence>
<name>A0AAE0X071_9PEZI</name>
<sequence>MATKAHIHACPTEILGPILGELPPTDLATLCHVSSRLRQVAEAILYTKIEWKWQVRREIGSGLPNAELPGPQPIEALVRTLLRRPDLGDHVRVF</sequence>
<dbReference type="Proteomes" id="UP001270362">
    <property type="component" value="Unassembled WGS sequence"/>
</dbReference>
<dbReference type="AlphaFoldDB" id="A0AAE0X071"/>
<reference evidence="2" key="2">
    <citation type="submission" date="2023-06" db="EMBL/GenBank/DDBJ databases">
        <authorList>
            <consortium name="Lawrence Berkeley National Laboratory"/>
            <person name="Haridas S."/>
            <person name="Hensen N."/>
            <person name="Bonometti L."/>
            <person name="Westerberg I."/>
            <person name="Brannstrom I.O."/>
            <person name="Guillou S."/>
            <person name="Cros-Aarteil S."/>
            <person name="Calhoun S."/>
            <person name="Kuo A."/>
            <person name="Mondo S."/>
            <person name="Pangilinan J."/>
            <person name="Riley R."/>
            <person name="Labutti K."/>
            <person name="Andreopoulos B."/>
            <person name="Lipzen A."/>
            <person name="Chen C."/>
            <person name="Yanf M."/>
            <person name="Daum C."/>
            <person name="Ng V."/>
            <person name="Clum A."/>
            <person name="Steindorff A."/>
            <person name="Ohm R."/>
            <person name="Martin F."/>
            <person name="Silar P."/>
            <person name="Natvig D."/>
            <person name="Lalanne C."/>
            <person name="Gautier V."/>
            <person name="Ament-Velasquez S.L."/>
            <person name="Kruys A."/>
            <person name="Hutchinson M.I."/>
            <person name="Powell A.J."/>
            <person name="Barry K."/>
            <person name="Miller A.N."/>
            <person name="Grigoriev I.V."/>
            <person name="Debuchy R."/>
            <person name="Gladieux P."/>
            <person name="Thoren M.H."/>
            <person name="Johannesson H."/>
        </authorList>
    </citation>
    <scope>NUCLEOTIDE SEQUENCE</scope>
    <source>
        <strain evidence="2">CBS 314.62</strain>
    </source>
</reference>